<evidence type="ECO:0000313" key="6">
    <source>
        <dbReference type="Proteomes" id="UP001169242"/>
    </source>
</evidence>
<dbReference type="PROSITE" id="PS50995">
    <property type="entry name" value="HTH_MARR_2"/>
    <property type="match status" value="1"/>
</dbReference>
<evidence type="ECO:0000313" key="5">
    <source>
        <dbReference type="EMBL" id="MDA3732204.1"/>
    </source>
</evidence>
<dbReference type="RefSeq" id="WP_053983316.1">
    <property type="nucleotide sequence ID" value="NZ_JAQIFT010000046.1"/>
</dbReference>
<dbReference type="InterPro" id="IPR036390">
    <property type="entry name" value="WH_DNA-bd_sf"/>
</dbReference>
<dbReference type="PRINTS" id="PR00598">
    <property type="entry name" value="HTHMARR"/>
</dbReference>
<keyword evidence="1" id="KW-0805">Transcription regulation</keyword>
<comment type="caution">
    <text evidence="5">The sequence shown here is derived from an EMBL/GenBank/DDBJ whole genome shotgun (WGS) entry which is preliminary data.</text>
</comment>
<dbReference type="SUPFAM" id="SSF46785">
    <property type="entry name" value="Winged helix' DNA-binding domain"/>
    <property type="match status" value="1"/>
</dbReference>
<reference evidence="5" key="1">
    <citation type="journal article" date="2023" name="Int. J. Syst. Evol. Microbiol.">
        <title>&lt;i&gt;Holtiella tumoricola&lt;/i&gt; gen. nov. sp. nov., isolated from a human clinical sample.</title>
        <authorList>
            <person name="Allen-Vercoe E."/>
            <person name="Daigneault M.C."/>
            <person name="Vancuren S.J."/>
            <person name="Cochrane K."/>
            <person name="O'Neal L.L."/>
            <person name="Sankaranarayanan K."/>
            <person name="Lawson P.A."/>
        </authorList>
    </citation>
    <scope>NUCLEOTIDE SEQUENCE</scope>
    <source>
        <strain evidence="5">CC70A</strain>
    </source>
</reference>
<dbReference type="InterPro" id="IPR036388">
    <property type="entry name" value="WH-like_DNA-bd_sf"/>
</dbReference>
<dbReference type="Proteomes" id="UP001169242">
    <property type="component" value="Unassembled WGS sequence"/>
</dbReference>
<dbReference type="EMBL" id="JAQIFT010000046">
    <property type="protein sequence ID" value="MDA3732204.1"/>
    <property type="molecule type" value="Genomic_DNA"/>
</dbReference>
<keyword evidence="2" id="KW-0238">DNA-binding</keyword>
<dbReference type="Gene3D" id="1.10.10.10">
    <property type="entry name" value="Winged helix-like DNA-binding domain superfamily/Winged helix DNA-binding domain"/>
    <property type="match status" value="1"/>
</dbReference>
<sequence>MKNHFTINSLLWEIIRLQYTRSHELFEEYGLHPGQAPLLMCLYEEDGLNQSALASKLHVKPSTVTVTIKRLERTGMLYKQMDENDKRICRTFLTKKGHATCKALHKLYAQNEQLYNKDLSIEEQILLKRLLMQVRDNLSDAQGDDKKCLD</sequence>
<dbReference type="GO" id="GO:0003677">
    <property type="term" value="F:DNA binding"/>
    <property type="evidence" value="ECO:0007669"/>
    <property type="project" value="UniProtKB-KW"/>
</dbReference>
<evidence type="ECO:0000256" key="2">
    <source>
        <dbReference type="ARBA" id="ARBA00023125"/>
    </source>
</evidence>
<evidence type="ECO:0000259" key="4">
    <source>
        <dbReference type="PROSITE" id="PS50995"/>
    </source>
</evidence>
<feature type="domain" description="HTH marR-type" evidence="4">
    <location>
        <begin position="4"/>
        <end position="136"/>
    </location>
</feature>
<dbReference type="InterPro" id="IPR000835">
    <property type="entry name" value="HTH_MarR-typ"/>
</dbReference>
<protein>
    <submittedName>
        <fullName evidence="5">MarR family transcriptional regulator</fullName>
    </submittedName>
</protein>
<gene>
    <name evidence="5" type="ORF">PBV87_11985</name>
</gene>
<proteinExistence type="predicted"/>
<evidence type="ECO:0000256" key="1">
    <source>
        <dbReference type="ARBA" id="ARBA00023015"/>
    </source>
</evidence>
<keyword evidence="3" id="KW-0804">Transcription</keyword>
<dbReference type="PANTHER" id="PTHR42756">
    <property type="entry name" value="TRANSCRIPTIONAL REGULATOR, MARR"/>
    <property type="match status" value="1"/>
</dbReference>
<accession>A0AA42DNC1</accession>
<dbReference type="Pfam" id="PF01047">
    <property type="entry name" value="MarR"/>
    <property type="match status" value="1"/>
</dbReference>
<dbReference type="GO" id="GO:0003700">
    <property type="term" value="F:DNA-binding transcription factor activity"/>
    <property type="evidence" value="ECO:0007669"/>
    <property type="project" value="InterPro"/>
</dbReference>
<evidence type="ECO:0000256" key="3">
    <source>
        <dbReference type="ARBA" id="ARBA00023163"/>
    </source>
</evidence>
<dbReference type="SMART" id="SM00347">
    <property type="entry name" value="HTH_MARR"/>
    <property type="match status" value="1"/>
</dbReference>
<name>A0AA42DNC1_9FIRM</name>
<organism evidence="5 6">
    <name type="scientific">Holtiella tumoricola</name>
    <dbReference type="NCBI Taxonomy" id="3018743"/>
    <lineage>
        <taxon>Bacteria</taxon>
        <taxon>Bacillati</taxon>
        <taxon>Bacillota</taxon>
        <taxon>Clostridia</taxon>
        <taxon>Lachnospirales</taxon>
        <taxon>Cellulosilyticaceae</taxon>
        <taxon>Holtiella</taxon>
    </lineage>
</organism>
<dbReference type="PANTHER" id="PTHR42756:SF1">
    <property type="entry name" value="TRANSCRIPTIONAL REPRESSOR OF EMRAB OPERON"/>
    <property type="match status" value="1"/>
</dbReference>
<keyword evidence="6" id="KW-1185">Reference proteome</keyword>
<dbReference type="AlphaFoldDB" id="A0AA42DNC1"/>